<evidence type="ECO:0000256" key="1">
    <source>
        <dbReference type="ARBA" id="ARBA00023015"/>
    </source>
</evidence>
<evidence type="ECO:0000256" key="4">
    <source>
        <dbReference type="SAM" id="MobiDB-lite"/>
    </source>
</evidence>
<dbReference type="Pfam" id="PF01638">
    <property type="entry name" value="HxlR"/>
    <property type="match status" value="2"/>
</dbReference>
<sequence>MLGLLGDEWTLLIVQRALLGARRYRDFVSVLPVSNAVLSNRLQSLTTEGLLSRNEYQVNPPRSEYLVTPKSRSLWPMLTSIWEWERRWIPDHPEPLPRMRHAKCGEEFAPRVVCRVCDEFADDKSIAAQWGPSGSWERSVPSGATRRRSATRRSGAAAMFPQTMSVIGDRWGFALLVAAFVGVSRFTDFQTQLGAPPVTIADRLTVFTEEGILVQSEGRYRLTEKGRAFFPVLVFALAWAQRWFPAPDGAAVILTHTACDRRFTPALVCDQCRGRLRGSQIQPVSYTMQS</sequence>
<evidence type="ECO:0000313" key="9">
    <source>
        <dbReference type="Proteomes" id="UP001084650"/>
    </source>
</evidence>
<dbReference type="AlphaFoldDB" id="A0A1X1WY37"/>
<evidence type="ECO:0000256" key="2">
    <source>
        <dbReference type="ARBA" id="ARBA00023125"/>
    </source>
</evidence>
<gene>
    <name evidence="7" type="ORF">AWC12_03720</name>
    <name evidence="6" type="ORF">OY187_29525</name>
</gene>
<dbReference type="InterPro" id="IPR036388">
    <property type="entry name" value="WH-like_DNA-bd_sf"/>
</dbReference>
<evidence type="ECO:0000313" key="6">
    <source>
        <dbReference type="EMBL" id="MCZ0732199.1"/>
    </source>
</evidence>
<organism evidence="7 8">
    <name type="scientific">Mycolicibacterium iranicum</name>
    <name type="common">Mycobacterium iranicum</name>
    <dbReference type="NCBI Taxonomy" id="912594"/>
    <lineage>
        <taxon>Bacteria</taxon>
        <taxon>Bacillati</taxon>
        <taxon>Actinomycetota</taxon>
        <taxon>Actinomycetes</taxon>
        <taxon>Mycobacteriales</taxon>
        <taxon>Mycobacteriaceae</taxon>
        <taxon>Mycolicibacterium</taxon>
    </lineage>
</organism>
<accession>A0A1X1WY37</accession>
<proteinExistence type="predicted"/>
<reference evidence="7 8" key="1">
    <citation type="submission" date="2016-01" db="EMBL/GenBank/DDBJ databases">
        <title>The new phylogeny of the genus Mycobacterium.</title>
        <authorList>
            <person name="Tarcisio F."/>
            <person name="Conor M."/>
            <person name="Antonella G."/>
            <person name="Elisabetta G."/>
            <person name="Giulia F.S."/>
            <person name="Sara T."/>
            <person name="Anna F."/>
            <person name="Clotilde B."/>
            <person name="Roberto B."/>
            <person name="Veronica D.S."/>
            <person name="Fabio R."/>
            <person name="Monica P."/>
            <person name="Olivier J."/>
            <person name="Enrico T."/>
            <person name="Nicola S."/>
        </authorList>
    </citation>
    <scope>NUCLEOTIDE SEQUENCE [LARGE SCALE GENOMIC DNA]</scope>
    <source>
        <strain evidence="7 8">DSM 45541</strain>
    </source>
</reference>
<evidence type="ECO:0000313" key="8">
    <source>
        <dbReference type="Proteomes" id="UP000193622"/>
    </source>
</evidence>
<dbReference type="InterPro" id="IPR036390">
    <property type="entry name" value="WH_DNA-bd_sf"/>
</dbReference>
<dbReference type="Proteomes" id="UP000193622">
    <property type="component" value="Unassembled WGS sequence"/>
</dbReference>
<dbReference type="Gene3D" id="1.10.10.10">
    <property type="entry name" value="Winged helix-like DNA-binding domain superfamily/Winged helix DNA-binding domain"/>
    <property type="match status" value="2"/>
</dbReference>
<name>A0A1X1WY37_MYCIR</name>
<dbReference type="InterPro" id="IPR002577">
    <property type="entry name" value="HTH_HxlR"/>
</dbReference>
<feature type="domain" description="HTH hxlR-type" evidence="5">
    <location>
        <begin position="157"/>
        <end position="248"/>
    </location>
</feature>
<dbReference type="EMBL" id="JAPQYE010000026">
    <property type="protein sequence ID" value="MCZ0732199.1"/>
    <property type="molecule type" value="Genomic_DNA"/>
</dbReference>
<keyword evidence="2" id="KW-0238">DNA-binding</keyword>
<dbReference type="PROSITE" id="PS51118">
    <property type="entry name" value="HTH_HXLR"/>
    <property type="match status" value="2"/>
</dbReference>
<dbReference type="Proteomes" id="UP001084650">
    <property type="component" value="Unassembled WGS sequence"/>
</dbReference>
<evidence type="ECO:0000259" key="5">
    <source>
        <dbReference type="PROSITE" id="PS51118"/>
    </source>
</evidence>
<keyword evidence="3" id="KW-0804">Transcription</keyword>
<protein>
    <submittedName>
        <fullName evidence="6">Helix-turn-helix domain-containing protein</fullName>
    </submittedName>
    <submittedName>
        <fullName evidence="7">HxlR family transcriptional regulator</fullName>
    </submittedName>
</protein>
<reference evidence="6" key="2">
    <citation type="submission" date="2022-12" db="EMBL/GenBank/DDBJ databases">
        <title>Whole genome sequence of Mycolicibacterium iranicum strain SBH312.</title>
        <authorList>
            <person name="Jani J."/>
            <person name="Arifin Mustapha Z."/>
            <person name="Ahmed K."/>
            <person name="Kai Ling C."/>
        </authorList>
    </citation>
    <scope>NUCLEOTIDE SEQUENCE</scope>
    <source>
        <strain evidence="6">SBH312</strain>
    </source>
</reference>
<comment type="caution">
    <text evidence="7">The sequence shown here is derived from an EMBL/GenBank/DDBJ whole genome shotgun (WGS) entry which is preliminary data.</text>
</comment>
<evidence type="ECO:0000313" key="7">
    <source>
        <dbReference type="EMBL" id="ORV91522.1"/>
    </source>
</evidence>
<dbReference type="EMBL" id="LQPC01000015">
    <property type="protein sequence ID" value="ORV91522.1"/>
    <property type="molecule type" value="Genomic_DNA"/>
</dbReference>
<keyword evidence="9" id="KW-1185">Reference proteome</keyword>
<keyword evidence="1" id="KW-0805">Transcription regulation</keyword>
<feature type="domain" description="HTH hxlR-type" evidence="5">
    <location>
        <begin position="1"/>
        <end position="93"/>
    </location>
</feature>
<dbReference type="SUPFAM" id="SSF46785">
    <property type="entry name" value="Winged helix' DNA-binding domain"/>
    <property type="match status" value="2"/>
</dbReference>
<dbReference type="RefSeq" id="WP_036466319.1">
    <property type="nucleotide sequence ID" value="NZ_JAPQYE010000026.1"/>
</dbReference>
<evidence type="ECO:0000256" key="3">
    <source>
        <dbReference type="ARBA" id="ARBA00023163"/>
    </source>
</evidence>
<dbReference type="GO" id="GO:0003677">
    <property type="term" value="F:DNA binding"/>
    <property type="evidence" value="ECO:0007669"/>
    <property type="project" value="UniProtKB-KW"/>
</dbReference>
<dbReference type="PANTHER" id="PTHR33204:SF18">
    <property type="entry name" value="TRANSCRIPTIONAL REGULATORY PROTEIN"/>
    <property type="match status" value="1"/>
</dbReference>
<dbReference type="PANTHER" id="PTHR33204">
    <property type="entry name" value="TRANSCRIPTIONAL REGULATOR, MARR FAMILY"/>
    <property type="match status" value="1"/>
</dbReference>
<feature type="region of interest" description="Disordered" evidence="4">
    <location>
        <begin position="132"/>
        <end position="152"/>
    </location>
</feature>